<dbReference type="GeneID" id="77207728"/>
<sequence length="191" mass="21813">MKKFLRSTKGVASIEFTWTIGIYIFVVMLIFEFCRLAITTAYWDLAISESVRIAKNEQLQSGDYKTAFINALNKQREVQGSSTLGYLAQVQKGQIDINVEYVDCIHAPTSCIEELLKGNFLKKIKDPSGNEVEPSGVLATLARYSLNYHYEFLIPLPFLSKKVSESVLKREFITVQEHQRPLFQPIQPQSR</sequence>
<comment type="caution">
    <text evidence="1">The sequence shown here is derived from an EMBL/GenBank/DDBJ whole genome shotgun (WGS) entry which is preliminary data.</text>
</comment>
<dbReference type="AlphaFoldDB" id="A0AAW8V4D4"/>
<organism evidence="1 2">
    <name type="scientific">Pasteurella multocida</name>
    <dbReference type="NCBI Taxonomy" id="747"/>
    <lineage>
        <taxon>Bacteria</taxon>
        <taxon>Pseudomonadati</taxon>
        <taxon>Pseudomonadota</taxon>
        <taxon>Gammaproteobacteria</taxon>
        <taxon>Pasteurellales</taxon>
        <taxon>Pasteurellaceae</taxon>
        <taxon>Pasteurella</taxon>
    </lineage>
</organism>
<dbReference type="RefSeq" id="WP_014391231.1">
    <property type="nucleotide sequence ID" value="NZ_CP017961.1"/>
</dbReference>
<protein>
    <submittedName>
        <fullName evidence="1">Pilus assembly protein</fullName>
    </submittedName>
</protein>
<gene>
    <name evidence="1" type="ORF">NQF69_00625</name>
</gene>
<accession>A0AAW8V4D4</accession>
<dbReference type="EMBL" id="JANIEN010000001">
    <property type="protein sequence ID" value="MDT3451276.1"/>
    <property type="molecule type" value="Genomic_DNA"/>
</dbReference>
<name>A0AAW8V4D4_PASMD</name>
<proteinExistence type="predicted"/>
<dbReference type="Proteomes" id="UP001182304">
    <property type="component" value="Unassembled WGS sequence"/>
</dbReference>
<evidence type="ECO:0000313" key="1">
    <source>
        <dbReference type="EMBL" id="MDT3451276.1"/>
    </source>
</evidence>
<evidence type="ECO:0000313" key="2">
    <source>
        <dbReference type="Proteomes" id="UP001182304"/>
    </source>
</evidence>
<reference evidence="1" key="1">
    <citation type="submission" date="2022-07" db="EMBL/GenBank/DDBJ databases">
        <title>Sequence of Pasteurella multocoda 17BRD-035.</title>
        <authorList>
            <person name="Roy Chowdhury P."/>
            <person name="Alhamami T."/>
            <person name="Trott D.J."/>
            <person name="Djordvevic S.P."/>
        </authorList>
    </citation>
    <scope>NUCLEOTIDE SEQUENCE</scope>
    <source>
        <strain evidence="1">17BRD-035</strain>
    </source>
</reference>